<evidence type="ECO:0000313" key="3">
    <source>
        <dbReference type="Proteomes" id="UP001379533"/>
    </source>
</evidence>
<feature type="region of interest" description="Disordered" evidence="1">
    <location>
        <begin position="183"/>
        <end position="206"/>
    </location>
</feature>
<accession>A0ABZ2JZG6</accession>
<proteinExistence type="predicted"/>
<evidence type="ECO:0000256" key="1">
    <source>
        <dbReference type="SAM" id="MobiDB-lite"/>
    </source>
</evidence>
<reference evidence="2 3" key="1">
    <citation type="submission" date="2021-12" db="EMBL/GenBank/DDBJ databases">
        <title>Discovery of the Pendulisporaceae a myxobacterial family with distinct sporulation behavior and unique specialized metabolism.</title>
        <authorList>
            <person name="Garcia R."/>
            <person name="Popoff A."/>
            <person name="Bader C.D."/>
            <person name="Loehr J."/>
            <person name="Walesch S."/>
            <person name="Walt C."/>
            <person name="Boldt J."/>
            <person name="Bunk B."/>
            <person name="Haeckl F.J.F.P.J."/>
            <person name="Gunesch A.P."/>
            <person name="Birkelbach J."/>
            <person name="Nuebel U."/>
            <person name="Pietschmann T."/>
            <person name="Bach T."/>
            <person name="Mueller R."/>
        </authorList>
    </citation>
    <scope>NUCLEOTIDE SEQUENCE [LARGE SCALE GENOMIC DNA]</scope>
    <source>
        <strain evidence="2 3">MSr12523</strain>
    </source>
</reference>
<sequence>MHARYDPDALGSFNRPIVLRLTNAGGRPLYVEPLRVAFTASREGVPFPCREHVLGTIRRGEPKWLDPGQSFAFERDMDCTLPLPGTYQIRAFVQVGEGPIDLRPEDAADAFMFEVESGPLVPQSYPSGDGLFVIMNGRKVTRPMPPEAWARGDYRVISRHQRRPSSGARGRRNAIVRHLSQRLDTPVFGEGGTSRSAGAARPGKHEGHLVTDCMRALATRAIRNRGTFQSG</sequence>
<gene>
    <name evidence="2" type="ORF">LZC95_35460</name>
</gene>
<name>A0ABZ2JZG6_9BACT</name>
<dbReference type="RefSeq" id="WP_394842360.1">
    <property type="nucleotide sequence ID" value="NZ_CP089982.1"/>
</dbReference>
<dbReference type="EMBL" id="CP089982">
    <property type="protein sequence ID" value="WXA91737.1"/>
    <property type="molecule type" value="Genomic_DNA"/>
</dbReference>
<keyword evidence="3" id="KW-1185">Reference proteome</keyword>
<organism evidence="2 3">
    <name type="scientific">Pendulispora brunnea</name>
    <dbReference type="NCBI Taxonomy" id="2905690"/>
    <lineage>
        <taxon>Bacteria</taxon>
        <taxon>Pseudomonadati</taxon>
        <taxon>Myxococcota</taxon>
        <taxon>Myxococcia</taxon>
        <taxon>Myxococcales</taxon>
        <taxon>Sorangiineae</taxon>
        <taxon>Pendulisporaceae</taxon>
        <taxon>Pendulispora</taxon>
    </lineage>
</organism>
<protein>
    <submittedName>
        <fullName evidence="2">Uncharacterized protein</fullName>
    </submittedName>
</protein>
<dbReference type="Proteomes" id="UP001379533">
    <property type="component" value="Chromosome"/>
</dbReference>
<evidence type="ECO:0000313" key="2">
    <source>
        <dbReference type="EMBL" id="WXA91737.1"/>
    </source>
</evidence>